<dbReference type="Pfam" id="PF11008">
    <property type="entry name" value="DUF2846"/>
    <property type="match status" value="1"/>
</dbReference>
<dbReference type="InterPro" id="IPR016596">
    <property type="entry name" value="UCP012335"/>
</dbReference>
<organism evidence="3 4">
    <name type="scientific">Ignatzschineria rhizosphaerae</name>
    <dbReference type="NCBI Taxonomy" id="2923279"/>
    <lineage>
        <taxon>Bacteria</taxon>
        <taxon>Pseudomonadati</taxon>
        <taxon>Pseudomonadota</taxon>
        <taxon>Gammaproteobacteria</taxon>
        <taxon>Cardiobacteriales</taxon>
        <taxon>Ignatzschineriaceae</taxon>
        <taxon>Ignatzschineria</taxon>
    </lineage>
</organism>
<dbReference type="InterPro" id="IPR022548">
    <property type="entry name" value="DUF2846"/>
</dbReference>
<feature type="domain" description="DUF2846" evidence="2">
    <location>
        <begin position="41"/>
        <end position="127"/>
    </location>
</feature>
<feature type="signal peptide" evidence="1">
    <location>
        <begin position="1"/>
        <end position="25"/>
    </location>
</feature>
<feature type="chain" id="PRO_5046407104" evidence="1">
    <location>
        <begin position="26"/>
        <end position="156"/>
    </location>
</feature>
<dbReference type="PIRSF" id="PIRSF012335">
    <property type="entry name" value="UCP012335"/>
    <property type="match status" value="1"/>
</dbReference>
<evidence type="ECO:0000259" key="2">
    <source>
        <dbReference type="Pfam" id="PF11008"/>
    </source>
</evidence>
<evidence type="ECO:0000256" key="1">
    <source>
        <dbReference type="SAM" id="SignalP"/>
    </source>
</evidence>
<gene>
    <name evidence="3" type="ORF">MMG00_09610</name>
</gene>
<sequence>MKKMIMAVAVILPVFIAGCSSVPLASDIDNKNAKLFPVPKEGEAGLYIYRDSFVGQALRKDVYLNGGCVGETSNEVFFYLTIPTEENEIILGTESEFSPNNITMSLESGKNHFVRQYIKMGVFVGGAGLEQVSEEEGKRVISKPKLKLAAQGICDI</sequence>
<keyword evidence="1" id="KW-0732">Signal</keyword>
<accession>A0ABY3X139</accession>
<dbReference type="EMBL" id="CP093379">
    <property type="protein sequence ID" value="UNM95481.1"/>
    <property type="molecule type" value="Genomic_DNA"/>
</dbReference>
<evidence type="ECO:0000313" key="4">
    <source>
        <dbReference type="Proteomes" id="UP000829542"/>
    </source>
</evidence>
<protein>
    <submittedName>
        <fullName evidence="3">DUF2846 domain-containing protein</fullName>
    </submittedName>
</protein>
<proteinExistence type="predicted"/>
<dbReference type="RefSeq" id="WP_242147766.1">
    <property type="nucleotide sequence ID" value="NZ_CP093379.1"/>
</dbReference>
<dbReference type="PROSITE" id="PS51257">
    <property type="entry name" value="PROKAR_LIPOPROTEIN"/>
    <property type="match status" value="1"/>
</dbReference>
<keyword evidence="4" id="KW-1185">Reference proteome</keyword>
<name>A0ABY3X139_9GAMM</name>
<evidence type="ECO:0000313" key="3">
    <source>
        <dbReference type="EMBL" id="UNM95481.1"/>
    </source>
</evidence>
<reference evidence="3 4" key="1">
    <citation type="submission" date="2022-03" db="EMBL/GenBank/DDBJ databases">
        <title>Ignatzschineria rhizosphaerae HR5S32.</title>
        <authorList>
            <person name="Sun J.Q."/>
            <person name="Feng J.Y."/>
        </authorList>
    </citation>
    <scope>NUCLEOTIDE SEQUENCE [LARGE SCALE GENOMIC DNA]</scope>
    <source>
        <strain evidence="3 4">HR5S32</strain>
    </source>
</reference>
<dbReference type="Proteomes" id="UP000829542">
    <property type="component" value="Chromosome"/>
</dbReference>